<dbReference type="InterPro" id="IPR032675">
    <property type="entry name" value="LRR_dom_sf"/>
</dbReference>
<dbReference type="AlphaFoldDB" id="A0A397URT0"/>
<evidence type="ECO:0000313" key="1">
    <source>
        <dbReference type="EMBL" id="RIB12502.1"/>
    </source>
</evidence>
<dbReference type="Proteomes" id="UP000266673">
    <property type="component" value="Unassembled WGS sequence"/>
</dbReference>
<evidence type="ECO:0000313" key="2">
    <source>
        <dbReference type="Proteomes" id="UP000266673"/>
    </source>
</evidence>
<dbReference type="OrthoDB" id="120976at2759"/>
<reference evidence="1 2" key="1">
    <citation type="submission" date="2018-06" db="EMBL/GenBank/DDBJ databases">
        <title>Comparative genomics reveals the genomic features of Rhizophagus irregularis, R. cerebriforme, R. diaphanum and Gigaspora rosea, and their symbiotic lifestyle signature.</title>
        <authorList>
            <person name="Morin E."/>
            <person name="San Clemente H."/>
            <person name="Chen E.C.H."/>
            <person name="De La Providencia I."/>
            <person name="Hainaut M."/>
            <person name="Kuo A."/>
            <person name="Kohler A."/>
            <person name="Murat C."/>
            <person name="Tang N."/>
            <person name="Roy S."/>
            <person name="Loubradou J."/>
            <person name="Henrissat B."/>
            <person name="Grigoriev I.V."/>
            <person name="Corradi N."/>
            <person name="Roux C."/>
            <person name="Martin F.M."/>
        </authorList>
    </citation>
    <scope>NUCLEOTIDE SEQUENCE [LARGE SCALE GENOMIC DNA]</scope>
    <source>
        <strain evidence="1 2">DAOM 194757</strain>
    </source>
</reference>
<organism evidence="1 2">
    <name type="scientific">Gigaspora rosea</name>
    <dbReference type="NCBI Taxonomy" id="44941"/>
    <lineage>
        <taxon>Eukaryota</taxon>
        <taxon>Fungi</taxon>
        <taxon>Fungi incertae sedis</taxon>
        <taxon>Mucoromycota</taxon>
        <taxon>Glomeromycotina</taxon>
        <taxon>Glomeromycetes</taxon>
        <taxon>Diversisporales</taxon>
        <taxon>Gigasporaceae</taxon>
        <taxon>Gigaspora</taxon>
    </lineage>
</organism>
<accession>A0A397URT0</accession>
<comment type="caution">
    <text evidence="1">The sequence shown here is derived from an EMBL/GenBank/DDBJ whole genome shotgun (WGS) entry which is preliminary data.</text>
</comment>
<protein>
    <submittedName>
        <fullName evidence="1">Uncharacterized protein</fullName>
    </submittedName>
</protein>
<proteinExistence type="predicted"/>
<gene>
    <name evidence="1" type="ORF">C2G38_2100769</name>
</gene>
<dbReference type="Gene3D" id="3.80.10.10">
    <property type="entry name" value="Ribonuclease Inhibitor"/>
    <property type="match status" value="1"/>
</dbReference>
<dbReference type="SUPFAM" id="SSF52047">
    <property type="entry name" value="RNI-like"/>
    <property type="match status" value="1"/>
</dbReference>
<keyword evidence="2" id="KW-1185">Reference proteome</keyword>
<sequence length="67" mass="7649">MNATLIYLNISENNLGFEGSKVLIEALNKNITPKTLKIGRINISFEGQNNIRQIFYKNFISTFVDLI</sequence>
<dbReference type="EMBL" id="QKWP01001017">
    <property type="protein sequence ID" value="RIB12502.1"/>
    <property type="molecule type" value="Genomic_DNA"/>
</dbReference>
<name>A0A397URT0_9GLOM</name>